<protein>
    <submittedName>
        <fullName evidence="1">Uncharacterized protein</fullName>
    </submittedName>
</protein>
<dbReference type="AlphaFoldDB" id="A0A835QTC3"/>
<comment type="caution">
    <text evidence="1">The sequence shown here is derived from an EMBL/GenBank/DDBJ whole genome shotgun (WGS) entry which is preliminary data.</text>
</comment>
<evidence type="ECO:0000313" key="2">
    <source>
        <dbReference type="Proteomes" id="UP000636800"/>
    </source>
</evidence>
<dbReference type="OrthoDB" id="191037at2759"/>
<sequence length="140" mass="15884">MENGLNPFSFKRLLDGASIRVLSYSRALNIKGGLIFEFEAQWEEAAASSKKRHVCRLKKSGIVFGCWLSRNRGANDDMRGAHKFSKDGSKQALLNIQLHEDDLVGNLEKYLGKHCESGCTNLKRAYRLCRMFREGTKVDE</sequence>
<proteinExistence type="predicted"/>
<evidence type="ECO:0000313" key="1">
    <source>
        <dbReference type="EMBL" id="KAG0474198.1"/>
    </source>
</evidence>
<gene>
    <name evidence="1" type="ORF">HPP92_016055</name>
</gene>
<name>A0A835QTC3_VANPL</name>
<accession>A0A835QTC3</accession>
<dbReference type="Proteomes" id="UP000636800">
    <property type="component" value="Chromosome 7"/>
</dbReference>
<dbReference type="EMBL" id="JADCNL010000007">
    <property type="protein sequence ID" value="KAG0474198.1"/>
    <property type="molecule type" value="Genomic_DNA"/>
</dbReference>
<organism evidence="1 2">
    <name type="scientific">Vanilla planifolia</name>
    <name type="common">Vanilla</name>
    <dbReference type="NCBI Taxonomy" id="51239"/>
    <lineage>
        <taxon>Eukaryota</taxon>
        <taxon>Viridiplantae</taxon>
        <taxon>Streptophyta</taxon>
        <taxon>Embryophyta</taxon>
        <taxon>Tracheophyta</taxon>
        <taxon>Spermatophyta</taxon>
        <taxon>Magnoliopsida</taxon>
        <taxon>Liliopsida</taxon>
        <taxon>Asparagales</taxon>
        <taxon>Orchidaceae</taxon>
        <taxon>Vanilloideae</taxon>
        <taxon>Vanilleae</taxon>
        <taxon>Vanilla</taxon>
    </lineage>
</organism>
<keyword evidence="2" id="KW-1185">Reference proteome</keyword>
<reference evidence="1 2" key="1">
    <citation type="journal article" date="2020" name="Nat. Food">
        <title>A phased Vanilla planifolia genome enables genetic improvement of flavour and production.</title>
        <authorList>
            <person name="Hasing T."/>
            <person name="Tang H."/>
            <person name="Brym M."/>
            <person name="Khazi F."/>
            <person name="Huang T."/>
            <person name="Chambers A.H."/>
        </authorList>
    </citation>
    <scope>NUCLEOTIDE SEQUENCE [LARGE SCALE GENOMIC DNA]</scope>
    <source>
        <tissue evidence="1">Leaf</tissue>
    </source>
</reference>